<dbReference type="CDD" id="cd00419">
    <property type="entry name" value="Ferrochelatase_C"/>
    <property type="match status" value="1"/>
</dbReference>
<feature type="binding site" evidence="7">
    <location>
        <position position="292"/>
    </location>
    <ligand>
        <name>Fe(2+)</name>
        <dbReference type="ChEBI" id="CHEBI:29033"/>
    </ligand>
</feature>
<feature type="binding site" evidence="7">
    <location>
        <position position="211"/>
    </location>
    <ligand>
        <name>Fe(2+)</name>
        <dbReference type="ChEBI" id="CHEBI:29033"/>
    </ligand>
</feature>
<dbReference type="CDD" id="cd03411">
    <property type="entry name" value="Ferrochelatase_N"/>
    <property type="match status" value="1"/>
</dbReference>
<keyword evidence="7" id="KW-0963">Cytoplasm</keyword>
<evidence type="ECO:0000256" key="7">
    <source>
        <dbReference type="HAMAP-Rule" id="MF_00323"/>
    </source>
</evidence>
<dbReference type="EMBL" id="CP103416">
    <property type="protein sequence ID" value="UVW35714.1"/>
    <property type="molecule type" value="Genomic_DNA"/>
</dbReference>
<protein>
    <recommendedName>
        <fullName evidence="7">Ferrochelatase</fullName>
        <ecNumber evidence="7">4.98.1.1</ecNumber>
    </recommendedName>
    <alternativeName>
        <fullName evidence="7">Heme synthase</fullName>
    </alternativeName>
    <alternativeName>
        <fullName evidence="7">Protoheme ferro-lyase</fullName>
    </alternativeName>
</protein>
<dbReference type="PANTHER" id="PTHR11108">
    <property type="entry name" value="FERROCHELATASE"/>
    <property type="match status" value="1"/>
</dbReference>
<keyword evidence="10" id="KW-1185">Reference proteome</keyword>
<dbReference type="GO" id="GO:0016829">
    <property type="term" value="F:lyase activity"/>
    <property type="evidence" value="ECO:0007669"/>
    <property type="project" value="UniProtKB-KW"/>
</dbReference>
<keyword evidence="5 7" id="KW-0627">Porphyrin biosynthesis</keyword>
<dbReference type="Gene3D" id="3.40.50.1400">
    <property type="match status" value="2"/>
</dbReference>
<keyword evidence="4 7" id="KW-0456">Lyase</keyword>
<dbReference type="SUPFAM" id="SSF53800">
    <property type="entry name" value="Chelatase"/>
    <property type="match status" value="1"/>
</dbReference>
<accession>A0ABY5TU69</accession>
<reference evidence="9" key="1">
    <citation type="submission" date="2022-08" db="EMBL/GenBank/DDBJ databases">
        <title>Catabolic pathway analysis in culturable SAR92 clade bacteria reveals their overlooked roles in DMSP degradation in coastal seas.</title>
        <authorList>
            <person name="He X."/>
            <person name="Zhang X."/>
            <person name="Zhang Y."/>
        </authorList>
    </citation>
    <scope>NUCLEOTIDE SEQUENCE</scope>
    <source>
        <strain evidence="9">H455</strain>
    </source>
</reference>
<dbReference type="InterPro" id="IPR033644">
    <property type="entry name" value="Ferrochelatase_C"/>
</dbReference>
<organism evidence="9 10">
    <name type="scientific">SAR92 clade bacterium H455</name>
    <dbReference type="NCBI Taxonomy" id="2974818"/>
    <lineage>
        <taxon>Bacteria</taxon>
        <taxon>Pseudomonadati</taxon>
        <taxon>Pseudomonadota</taxon>
        <taxon>Gammaproteobacteria</taxon>
        <taxon>Cellvibrionales</taxon>
        <taxon>Porticoccaceae</taxon>
        <taxon>SAR92 clade</taxon>
    </lineage>
</organism>
<dbReference type="InterPro" id="IPR033659">
    <property type="entry name" value="Ferrochelatase_N"/>
</dbReference>
<evidence type="ECO:0000313" key="9">
    <source>
        <dbReference type="EMBL" id="UVW35714.1"/>
    </source>
</evidence>
<keyword evidence="3 7" id="KW-0350">Heme biosynthesis</keyword>
<evidence type="ECO:0000256" key="6">
    <source>
        <dbReference type="ARBA" id="ARBA00024536"/>
    </source>
</evidence>
<comment type="subcellular location">
    <subcellularLocation>
        <location evidence="7">Cytoplasm</location>
    </subcellularLocation>
</comment>
<dbReference type="Proteomes" id="UP001059934">
    <property type="component" value="Chromosome"/>
</dbReference>
<comment type="pathway">
    <text evidence="7">Porphyrin-containing compound metabolism; protoheme biosynthesis; protoheme from protoporphyrin-IX: step 1/1.</text>
</comment>
<evidence type="ECO:0000256" key="2">
    <source>
        <dbReference type="ARBA" id="ARBA00023004"/>
    </source>
</evidence>
<keyword evidence="7" id="KW-0479">Metal-binding</keyword>
<proteinExistence type="inferred from homology"/>
<evidence type="ECO:0000256" key="5">
    <source>
        <dbReference type="ARBA" id="ARBA00023244"/>
    </source>
</evidence>
<dbReference type="Pfam" id="PF00762">
    <property type="entry name" value="Ferrochelatase"/>
    <property type="match status" value="1"/>
</dbReference>
<evidence type="ECO:0000256" key="8">
    <source>
        <dbReference type="RuleBase" id="RU004185"/>
    </source>
</evidence>
<dbReference type="HAMAP" id="MF_00323">
    <property type="entry name" value="Ferrochelatase"/>
    <property type="match status" value="1"/>
</dbReference>
<evidence type="ECO:0000256" key="1">
    <source>
        <dbReference type="ARBA" id="ARBA00007718"/>
    </source>
</evidence>
<dbReference type="EC" id="4.98.1.1" evidence="7"/>
<comment type="catalytic activity">
    <reaction evidence="7">
        <text>heme b + 2 H(+) = protoporphyrin IX + Fe(2+)</text>
        <dbReference type="Rhea" id="RHEA:22584"/>
        <dbReference type="ChEBI" id="CHEBI:15378"/>
        <dbReference type="ChEBI" id="CHEBI:29033"/>
        <dbReference type="ChEBI" id="CHEBI:57306"/>
        <dbReference type="ChEBI" id="CHEBI:60344"/>
        <dbReference type="EC" id="4.98.1.1"/>
    </reaction>
</comment>
<comment type="function">
    <text evidence="7">Catalyzes the ferrous insertion into protoporphyrin IX.</text>
</comment>
<dbReference type="PANTHER" id="PTHR11108:SF1">
    <property type="entry name" value="FERROCHELATASE, MITOCHONDRIAL"/>
    <property type="match status" value="1"/>
</dbReference>
<evidence type="ECO:0000256" key="4">
    <source>
        <dbReference type="ARBA" id="ARBA00023239"/>
    </source>
</evidence>
<sequence length="337" mass="38226">MKYQGQTDYDHQGPSPRRGVLLCNLGTPDAPKTAELRRYLKEFLSDPRVVEVPRLLWWMILNLIILRIRPRRSAKLYASVWSEGGSPLMVHCKAQSAGVKKILDEKFNQDVPVALGMSYGNPSMESAIAELTAQNVRNITVLPLYPQYSGATIGSTFDAVAKVFTKTRWVPELHFIGGYQQSEAYIDALCETIRKQFDEHGEPDKLVFSYHGTPQSYLNKGDPYHCLCHQTTRLVRERMGLDEHKIMTTFQSRFGREPWLQPYTDKTMEALPDQGIKHVAVICPGFSSDCLETIEEINMEARELFVEAGGETFHYIPCLNDNPAHIKALAEVVSKYL</sequence>
<evidence type="ECO:0000313" key="10">
    <source>
        <dbReference type="Proteomes" id="UP001059934"/>
    </source>
</evidence>
<dbReference type="InterPro" id="IPR001015">
    <property type="entry name" value="Ferrochelatase"/>
</dbReference>
<comment type="catalytic activity">
    <reaction evidence="6">
        <text>Fe-coproporphyrin III + 2 H(+) = coproporphyrin III + Fe(2+)</text>
        <dbReference type="Rhea" id="RHEA:49572"/>
        <dbReference type="ChEBI" id="CHEBI:15378"/>
        <dbReference type="ChEBI" id="CHEBI:29033"/>
        <dbReference type="ChEBI" id="CHEBI:68438"/>
        <dbReference type="ChEBI" id="CHEBI:131725"/>
        <dbReference type="EC" id="4.99.1.9"/>
    </reaction>
    <physiologicalReaction direction="right-to-left" evidence="6">
        <dbReference type="Rhea" id="RHEA:49574"/>
    </physiologicalReaction>
</comment>
<evidence type="ECO:0000256" key="3">
    <source>
        <dbReference type="ARBA" id="ARBA00023133"/>
    </source>
</evidence>
<name>A0ABY5TU69_9GAMM</name>
<keyword evidence="2 7" id="KW-0408">Iron</keyword>
<dbReference type="NCBIfam" id="TIGR00109">
    <property type="entry name" value="hemH"/>
    <property type="match status" value="1"/>
</dbReference>
<gene>
    <name evidence="7 9" type="primary">hemH</name>
    <name evidence="9" type="ORF">NYF23_03650</name>
</gene>
<comment type="similarity">
    <text evidence="1 7 8">Belongs to the ferrochelatase family.</text>
</comment>